<proteinExistence type="predicted"/>
<sequence>MKNIIKFIQKYLPTNGSLPLGRWNIDYCNKKMNAKIDLSNEDHCGPCGQYALSKTTHTSKKNTLIEPRNKTIT</sequence>
<dbReference type="EMBL" id="MN739614">
    <property type="protein sequence ID" value="QHT15911.1"/>
    <property type="molecule type" value="Genomic_DNA"/>
</dbReference>
<protein>
    <submittedName>
        <fullName evidence="1">Uncharacterized protein</fullName>
    </submittedName>
</protein>
<evidence type="ECO:0000313" key="1">
    <source>
        <dbReference type="EMBL" id="QHT15911.1"/>
    </source>
</evidence>
<accession>A0A6C0DHK5</accession>
<dbReference type="AlphaFoldDB" id="A0A6C0DHK5"/>
<reference evidence="1" key="1">
    <citation type="journal article" date="2020" name="Nature">
        <title>Giant virus diversity and host interactions through global metagenomics.</title>
        <authorList>
            <person name="Schulz F."/>
            <person name="Roux S."/>
            <person name="Paez-Espino D."/>
            <person name="Jungbluth S."/>
            <person name="Walsh D.A."/>
            <person name="Denef V.J."/>
            <person name="McMahon K.D."/>
            <person name="Konstantinidis K.T."/>
            <person name="Eloe-Fadrosh E.A."/>
            <person name="Kyrpides N.C."/>
            <person name="Woyke T."/>
        </authorList>
    </citation>
    <scope>NUCLEOTIDE SEQUENCE</scope>
    <source>
        <strain evidence="1">GVMAG-M-3300023174-182</strain>
    </source>
</reference>
<organism evidence="1">
    <name type="scientific">viral metagenome</name>
    <dbReference type="NCBI Taxonomy" id="1070528"/>
    <lineage>
        <taxon>unclassified sequences</taxon>
        <taxon>metagenomes</taxon>
        <taxon>organismal metagenomes</taxon>
    </lineage>
</organism>
<name>A0A6C0DHK5_9ZZZZ</name>